<accession>C0GKH9</accession>
<keyword evidence="1" id="KW-1133">Transmembrane helix</keyword>
<sequence>MSKRIERQKRIVILTMLFFLPVFVLLGRLFQLQILEGPQYARIAVNQRSLRYDYKPTGRGQILDREGVSLLDSQWKPVTVFFEPILDGETREILSRHAETRPDQSVFAFGPESTINRELGDMPREGVISALEQVRYGYNSLAPHVTGFVQQATNNMSGLERAFNDELSAGRPFSVAAIVDARGNLVEGLGYRDWRGDDTGRPYSIITTIDSHIQATVEQVLADADLSGAVVVMEPHSGDILAMASYPDFKPRALYTGLEVQYDRENHLNKAIRPYEPGSVFKTVLTAAALEENMASETYYCTGAIELSDDTSIRCYRGEAHGEVDLRQALTVSCNVYFVWLGQKLGRETLQETAERFKLGSVTGIPLGEHAGQIPSPAQMPFLGDLGNASIGQGKVQVTPLQITRMMATIINNGRDVYPRLVSEIIDSQGNTVREFRVYTGTQVIHPAVSRSLRSMLTDVVQSGTGTGSRIYSPDYLIAGKTGTAQATMEGEPIEHSWFAGYAEPDGQPLVITVFLHGKDKPLYSGPGRDATPATQIFRRITDNLH</sequence>
<name>C0GKH9_DETAL</name>
<evidence type="ECO:0000313" key="4">
    <source>
        <dbReference type="Proteomes" id="UP000006443"/>
    </source>
</evidence>
<dbReference type="GO" id="GO:0071972">
    <property type="term" value="F:peptidoglycan L,D-transpeptidase activity"/>
    <property type="evidence" value="ECO:0007669"/>
    <property type="project" value="TreeGrafter"/>
</dbReference>
<dbReference type="Gene3D" id="3.40.710.10">
    <property type="entry name" value="DD-peptidase/beta-lactamase superfamily"/>
    <property type="match status" value="1"/>
</dbReference>
<feature type="transmembrane region" description="Helical" evidence="1">
    <location>
        <begin position="12"/>
        <end position="30"/>
    </location>
</feature>
<dbReference type="GO" id="GO:0071555">
    <property type="term" value="P:cell wall organization"/>
    <property type="evidence" value="ECO:0007669"/>
    <property type="project" value="TreeGrafter"/>
</dbReference>
<proteinExistence type="predicted"/>
<dbReference type="InterPro" id="IPR050515">
    <property type="entry name" value="Beta-lactam/transpept"/>
</dbReference>
<dbReference type="PANTHER" id="PTHR30627:SF24">
    <property type="entry name" value="PENICILLIN-BINDING PROTEIN 4B"/>
    <property type="match status" value="1"/>
</dbReference>
<evidence type="ECO:0000256" key="1">
    <source>
        <dbReference type="SAM" id="Phobius"/>
    </source>
</evidence>
<keyword evidence="1" id="KW-0812">Transmembrane</keyword>
<dbReference type="InterPro" id="IPR036138">
    <property type="entry name" value="PBP_dimer_sf"/>
</dbReference>
<keyword evidence="1" id="KW-0472">Membrane</keyword>
<organism evidence="3 4">
    <name type="scientific">Dethiobacter alkaliphilus AHT 1</name>
    <dbReference type="NCBI Taxonomy" id="555088"/>
    <lineage>
        <taxon>Bacteria</taxon>
        <taxon>Bacillati</taxon>
        <taxon>Bacillota</taxon>
        <taxon>Dethiobacteria</taxon>
        <taxon>Dethiobacterales</taxon>
        <taxon>Dethiobacteraceae</taxon>
        <taxon>Dethiobacter</taxon>
    </lineage>
</organism>
<dbReference type="OrthoDB" id="2985542at2"/>
<dbReference type="Pfam" id="PF00905">
    <property type="entry name" value="Transpeptidase"/>
    <property type="match status" value="1"/>
</dbReference>
<keyword evidence="4" id="KW-1185">Reference proteome</keyword>
<dbReference type="EC" id="2.4.1.129" evidence="3"/>
<reference evidence="3 4" key="1">
    <citation type="submission" date="2009-02" db="EMBL/GenBank/DDBJ databases">
        <title>Sequencing of the draft genome and assembly of Dethiobacter alkaliphilus AHT 1.</title>
        <authorList>
            <consortium name="US DOE Joint Genome Institute (JGI-PGF)"/>
            <person name="Lucas S."/>
            <person name="Copeland A."/>
            <person name="Lapidus A."/>
            <person name="Glavina del Rio T."/>
            <person name="Dalin E."/>
            <person name="Tice H."/>
            <person name="Bruce D."/>
            <person name="Goodwin L."/>
            <person name="Pitluck S."/>
            <person name="Larimer F."/>
            <person name="Land M.L."/>
            <person name="Hauser L."/>
            <person name="Muyzer G."/>
        </authorList>
    </citation>
    <scope>NUCLEOTIDE SEQUENCE [LARGE SCALE GENOMIC DNA]</scope>
    <source>
        <strain evidence="3 4">AHT 1</strain>
    </source>
</reference>
<dbReference type="RefSeq" id="WP_008518935.1">
    <property type="nucleotide sequence ID" value="NZ_ACJM01000024.1"/>
</dbReference>
<keyword evidence="3" id="KW-0808">Transferase</keyword>
<dbReference type="SUPFAM" id="SSF56519">
    <property type="entry name" value="Penicillin binding protein dimerisation domain"/>
    <property type="match status" value="1"/>
</dbReference>
<evidence type="ECO:0000313" key="3">
    <source>
        <dbReference type="EMBL" id="EEG76146.1"/>
    </source>
</evidence>
<dbReference type="InterPro" id="IPR001460">
    <property type="entry name" value="PCN-bd_Tpept"/>
</dbReference>
<dbReference type="GO" id="GO:0016757">
    <property type="term" value="F:glycosyltransferase activity"/>
    <property type="evidence" value="ECO:0007669"/>
    <property type="project" value="UniProtKB-KW"/>
</dbReference>
<protein>
    <submittedName>
        <fullName evidence="3">Peptidoglycan glycosyltransferase</fullName>
        <ecNumber evidence="3">2.4.1.129</ecNumber>
    </submittedName>
</protein>
<dbReference type="EMBL" id="ACJM01000024">
    <property type="protein sequence ID" value="EEG76146.1"/>
    <property type="molecule type" value="Genomic_DNA"/>
</dbReference>
<dbReference type="InterPro" id="IPR012338">
    <property type="entry name" value="Beta-lactam/transpept-like"/>
</dbReference>
<dbReference type="STRING" id="555088.DealDRAFT_2988"/>
<feature type="domain" description="Penicillin-binding protein transpeptidase" evidence="2">
    <location>
        <begin position="228"/>
        <end position="541"/>
    </location>
</feature>
<dbReference type="Proteomes" id="UP000006443">
    <property type="component" value="Unassembled WGS sequence"/>
</dbReference>
<dbReference type="SUPFAM" id="SSF56601">
    <property type="entry name" value="beta-lactamase/transpeptidase-like"/>
    <property type="match status" value="1"/>
</dbReference>
<dbReference type="GO" id="GO:0008658">
    <property type="term" value="F:penicillin binding"/>
    <property type="evidence" value="ECO:0007669"/>
    <property type="project" value="InterPro"/>
</dbReference>
<gene>
    <name evidence="3" type="ORF">DealDRAFT_2988</name>
</gene>
<evidence type="ECO:0000259" key="2">
    <source>
        <dbReference type="Pfam" id="PF00905"/>
    </source>
</evidence>
<dbReference type="AlphaFoldDB" id="C0GKH9"/>
<dbReference type="Gene3D" id="3.90.1310.10">
    <property type="entry name" value="Penicillin-binding protein 2a (Domain 2)"/>
    <property type="match status" value="1"/>
</dbReference>
<keyword evidence="3" id="KW-0328">Glycosyltransferase</keyword>
<dbReference type="PANTHER" id="PTHR30627">
    <property type="entry name" value="PEPTIDOGLYCAN D,D-TRANSPEPTIDASE"/>
    <property type="match status" value="1"/>
</dbReference>
<dbReference type="GO" id="GO:0005886">
    <property type="term" value="C:plasma membrane"/>
    <property type="evidence" value="ECO:0007669"/>
    <property type="project" value="TreeGrafter"/>
</dbReference>
<comment type="caution">
    <text evidence="3">The sequence shown here is derived from an EMBL/GenBank/DDBJ whole genome shotgun (WGS) entry which is preliminary data.</text>
</comment>
<dbReference type="eggNOG" id="COG0768">
    <property type="taxonomic scope" value="Bacteria"/>
</dbReference>